<dbReference type="SUPFAM" id="SSF74650">
    <property type="entry name" value="Galactose mutarotase-like"/>
    <property type="match status" value="1"/>
</dbReference>
<dbReference type="Pfam" id="PF01263">
    <property type="entry name" value="Aldose_epim"/>
    <property type="match status" value="1"/>
</dbReference>
<dbReference type="GO" id="GO:0005975">
    <property type="term" value="P:carbohydrate metabolic process"/>
    <property type="evidence" value="ECO:0007669"/>
    <property type="project" value="InterPro"/>
</dbReference>
<dbReference type="GO" id="GO:0016853">
    <property type="term" value="F:isomerase activity"/>
    <property type="evidence" value="ECO:0007669"/>
    <property type="project" value="InterPro"/>
</dbReference>
<dbReference type="RefSeq" id="WP_153479044.1">
    <property type="nucleotide sequence ID" value="NZ_VWNA01000001.1"/>
</dbReference>
<dbReference type="AlphaFoldDB" id="A0A6A7Y174"/>
<sequence>MAADHDLVPIASPELSATISPLGAELQSLKDAEGRDLLWNGDPTFWGSRAPILFPIVGSVQSDEYRVDGTIYKLPRHGFARRRTFEIVAREAHSATFRLESDDETWAVYPFDFRLDIEFAITGARLDIAARLTNPSERPLSASFGYHPAFRWPLPYGAPRAAHAIRFEHEEPEPIRQLNAAGQIEAAPRDNPLEGRTLALRDSLFEADALVFEGLKSRRVVYGAPGAPVLEVDFPRMPDLGIWTKPGAPFVCIEPWQGHSDLVDYRGEFRDKPGVVTLVPGETRVFAIAVTLRAAEPADFA</sequence>
<dbReference type="GO" id="GO:0030246">
    <property type="term" value="F:carbohydrate binding"/>
    <property type="evidence" value="ECO:0007669"/>
    <property type="project" value="InterPro"/>
</dbReference>
<reference evidence="1 2" key="1">
    <citation type="submission" date="2019-09" db="EMBL/GenBank/DDBJ databases">
        <title>Segnochrobactrum spirostomi gen. nov., sp. nov., isolated from the ciliate Spirostomum cf. yagiui and description of a novel family, Segnochrobactraceae fam. nov. within the order Rhizobiales of the class Alphaproteobacteria.</title>
        <authorList>
            <person name="Akter S."/>
            <person name="Shazib S.U.A."/>
            <person name="Shin M.K."/>
        </authorList>
    </citation>
    <scope>NUCLEOTIDE SEQUENCE [LARGE SCALE GENOMIC DNA]</scope>
    <source>
        <strain evidence="1 2">Sp-1</strain>
    </source>
</reference>
<dbReference type="PANTHER" id="PTHR11122">
    <property type="entry name" value="APOSPORY-ASSOCIATED PROTEIN C-RELATED"/>
    <property type="match status" value="1"/>
</dbReference>
<dbReference type="EMBL" id="VWNA01000001">
    <property type="protein sequence ID" value="MQT11861.1"/>
    <property type="molecule type" value="Genomic_DNA"/>
</dbReference>
<evidence type="ECO:0000313" key="2">
    <source>
        <dbReference type="Proteomes" id="UP000332515"/>
    </source>
</evidence>
<dbReference type="CDD" id="cd09024">
    <property type="entry name" value="Aldose_epim_lacX"/>
    <property type="match status" value="1"/>
</dbReference>
<dbReference type="InterPro" id="IPR011013">
    <property type="entry name" value="Gal_mutarotase_sf_dom"/>
</dbReference>
<dbReference type="Proteomes" id="UP000332515">
    <property type="component" value="Unassembled WGS sequence"/>
</dbReference>
<keyword evidence="2" id="KW-1185">Reference proteome</keyword>
<dbReference type="InterPro" id="IPR037481">
    <property type="entry name" value="LacX"/>
</dbReference>
<proteinExistence type="predicted"/>
<dbReference type="PANTHER" id="PTHR11122:SF13">
    <property type="entry name" value="GLUCOSE-6-PHOSPHATE 1-EPIMERASE"/>
    <property type="match status" value="1"/>
</dbReference>
<dbReference type="InterPro" id="IPR014718">
    <property type="entry name" value="GH-type_carb-bd"/>
</dbReference>
<accession>A0A6A7Y174</accession>
<dbReference type="Gene3D" id="2.70.98.10">
    <property type="match status" value="1"/>
</dbReference>
<comment type="caution">
    <text evidence="1">The sequence shown here is derived from an EMBL/GenBank/DDBJ whole genome shotgun (WGS) entry which is preliminary data.</text>
</comment>
<name>A0A6A7Y174_9HYPH</name>
<evidence type="ECO:0000313" key="1">
    <source>
        <dbReference type="EMBL" id="MQT11861.1"/>
    </source>
</evidence>
<dbReference type="InterPro" id="IPR008183">
    <property type="entry name" value="Aldose_1/G6P_1-epimerase"/>
</dbReference>
<protein>
    <submittedName>
        <fullName evidence="1">Aldose 1-epimerase family protein</fullName>
    </submittedName>
</protein>
<gene>
    <name evidence="1" type="ORF">F0357_04065</name>
</gene>
<organism evidence="1 2">
    <name type="scientific">Segnochrobactrum spirostomi</name>
    <dbReference type="NCBI Taxonomy" id="2608987"/>
    <lineage>
        <taxon>Bacteria</taxon>
        <taxon>Pseudomonadati</taxon>
        <taxon>Pseudomonadota</taxon>
        <taxon>Alphaproteobacteria</taxon>
        <taxon>Hyphomicrobiales</taxon>
        <taxon>Segnochrobactraceae</taxon>
        <taxon>Segnochrobactrum</taxon>
    </lineage>
</organism>